<accession>A0A0E9S264</accession>
<reference evidence="2" key="1">
    <citation type="submission" date="2014-11" db="EMBL/GenBank/DDBJ databases">
        <authorList>
            <person name="Amaro Gonzalez C."/>
        </authorList>
    </citation>
    <scope>NUCLEOTIDE SEQUENCE</scope>
</reference>
<protein>
    <submittedName>
        <fullName evidence="2">Uncharacterized protein</fullName>
    </submittedName>
</protein>
<name>A0A0E9S264_ANGAN</name>
<sequence length="26" mass="2977">MSSRLRLISSSRMRRTAASAPRSWGR</sequence>
<dbReference type="AlphaFoldDB" id="A0A0E9S264"/>
<dbReference type="EMBL" id="GBXM01073837">
    <property type="protein sequence ID" value="JAH34740.1"/>
    <property type="molecule type" value="Transcribed_RNA"/>
</dbReference>
<evidence type="ECO:0000256" key="1">
    <source>
        <dbReference type="SAM" id="MobiDB-lite"/>
    </source>
</evidence>
<evidence type="ECO:0000313" key="2">
    <source>
        <dbReference type="EMBL" id="JAH34740.1"/>
    </source>
</evidence>
<organism evidence="2">
    <name type="scientific">Anguilla anguilla</name>
    <name type="common">European freshwater eel</name>
    <name type="synonym">Muraena anguilla</name>
    <dbReference type="NCBI Taxonomy" id="7936"/>
    <lineage>
        <taxon>Eukaryota</taxon>
        <taxon>Metazoa</taxon>
        <taxon>Chordata</taxon>
        <taxon>Craniata</taxon>
        <taxon>Vertebrata</taxon>
        <taxon>Euteleostomi</taxon>
        <taxon>Actinopterygii</taxon>
        <taxon>Neopterygii</taxon>
        <taxon>Teleostei</taxon>
        <taxon>Anguilliformes</taxon>
        <taxon>Anguillidae</taxon>
        <taxon>Anguilla</taxon>
    </lineage>
</organism>
<proteinExistence type="predicted"/>
<feature type="region of interest" description="Disordered" evidence="1">
    <location>
        <begin position="1"/>
        <end position="26"/>
    </location>
</feature>
<reference evidence="2" key="2">
    <citation type="journal article" date="2015" name="Fish Shellfish Immunol.">
        <title>Early steps in the European eel (Anguilla anguilla)-Vibrio vulnificus interaction in the gills: Role of the RtxA13 toxin.</title>
        <authorList>
            <person name="Callol A."/>
            <person name="Pajuelo D."/>
            <person name="Ebbesson L."/>
            <person name="Teles M."/>
            <person name="MacKenzie S."/>
            <person name="Amaro C."/>
        </authorList>
    </citation>
    <scope>NUCLEOTIDE SEQUENCE</scope>
</reference>